<dbReference type="PANTHER" id="PTHR11019">
    <property type="entry name" value="HTH-TYPE TRANSCRIPTIONAL REGULATOR NIMR"/>
    <property type="match status" value="1"/>
</dbReference>
<evidence type="ECO:0000313" key="6">
    <source>
        <dbReference type="EMBL" id="RBP24630.1"/>
    </source>
</evidence>
<dbReference type="RefSeq" id="WP_167389989.1">
    <property type="nucleotide sequence ID" value="NZ_CADIJU010000001.1"/>
</dbReference>
<evidence type="ECO:0000256" key="3">
    <source>
        <dbReference type="ARBA" id="ARBA00023159"/>
    </source>
</evidence>
<dbReference type="PRINTS" id="PR00032">
    <property type="entry name" value="HTHARAC"/>
</dbReference>
<gene>
    <name evidence="6" type="ORF">DFP87_1011140</name>
</gene>
<dbReference type="PROSITE" id="PS01124">
    <property type="entry name" value="HTH_ARAC_FAMILY_2"/>
    <property type="match status" value="1"/>
</dbReference>
<dbReference type="SUPFAM" id="SSF46689">
    <property type="entry name" value="Homeodomain-like"/>
    <property type="match status" value="1"/>
</dbReference>
<keyword evidence="7" id="KW-1185">Reference proteome</keyword>
<accession>A0ABX9GJX9</accession>
<feature type="domain" description="HTH araC/xylS-type" evidence="5">
    <location>
        <begin position="165"/>
        <end position="262"/>
    </location>
</feature>
<dbReference type="Pfam" id="PF12833">
    <property type="entry name" value="HTH_18"/>
    <property type="match status" value="1"/>
</dbReference>
<dbReference type="PROSITE" id="PS00041">
    <property type="entry name" value="HTH_ARAC_FAMILY_1"/>
    <property type="match status" value="1"/>
</dbReference>
<name>A0ABX9GJX9_9BURK</name>
<comment type="caution">
    <text evidence="6">The sequence shown here is derived from an EMBL/GenBank/DDBJ whole genome shotgun (WGS) entry which is preliminary data.</text>
</comment>
<dbReference type="InterPro" id="IPR018060">
    <property type="entry name" value="HTH_AraC"/>
</dbReference>
<dbReference type="CDD" id="cd06124">
    <property type="entry name" value="cupin_NimR-like_N"/>
    <property type="match status" value="1"/>
</dbReference>
<dbReference type="InterPro" id="IPR003313">
    <property type="entry name" value="AraC-bd"/>
</dbReference>
<sequence>MEPLALPPPLLAPERARSRQGPRLIAVRRADGALRDTAMHRHARGQLLGAYQGLLTVYAGEQQWVVPSMHAVWIPPDHPHGLRSHGPYAGYSAYLSPAACAGLSASPCLLRASALLVAAVDRAAAWEDGAPDTARRHIEALIREEIRTLPRAGAALVLPRDPRLRRLALALSDAPSDTRQLDAWAETIGMAPRTLARRFQAETGMTVGAWRQHARLMRAQEMLAAGAPVTTVAFDLGYDNVSAFIAMFKRELGMTPGRYRSPAI</sequence>
<dbReference type="InterPro" id="IPR018062">
    <property type="entry name" value="HTH_AraC-typ_CS"/>
</dbReference>
<keyword evidence="4" id="KW-0804">Transcription</keyword>
<evidence type="ECO:0000313" key="7">
    <source>
        <dbReference type="Proteomes" id="UP000252124"/>
    </source>
</evidence>
<evidence type="ECO:0000256" key="1">
    <source>
        <dbReference type="ARBA" id="ARBA00023015"/>
    </source>
</evidence>
<keyword evidence="1" id="KW-0805">Transcription regulation</keyword>
<reference evidence="6 7" key="1">
    <citation type="submission" date="2018-06" db="EMBL/GenBank/DDBJ databases">
        <title>Genomic Encyclopedia of Type Strains, Phase III (KMG-III): the genomes of soil and plant-associated and newly described type strains.</title>
        <authorList>
            <person name="Whitman W."/>
        </authorList>
    </citation>
    <scope>NUCLEOTIDE SEQUENCE [LARGE SCALE GENOMIC DNA]</scope>
    <source>
        <strain evidence="6 7">CECT 7342</strain>
    </source>
</reference>
<evidence type="ECO:0000259" key="5">
    <source>
        <dbReference type="PROSITE" id="PS01124"/>
    </source>
</evidence>
<dbReference type="EMBL" id="QNRM01000001">
    <property type="protein sequence ID" value="RBP24630.1"/>
    <property type="molecule type" value="Genomic_DNA"/>
</dbReference>
<proteinExistence type="predicted"/>
<dbReference type="Pfam" id="PF02311">
    <property type="entry name" value="AraC_binding"/>
    <property type="match status" value="1"/>
</dbReference>
<dbReference type="Proteomes" id="UP000252124">
    <property type="component" value="Unassembled WGS sequence"/>
</dbReference>
<dbReference type="InterPro" id="IPR011051">
    <property type="entry name" value="RmlC_Cupin_sf"/>
</dbReference>
<dbReference type="InterPro" id="IPR020449">
    <property type="entry name" value="Tscrpt_reg_AraC-type_HTH"/>
</dbReference>
<dbReference type="SMART" id="SM00342">
    <property type="entry name" value="HTH_ARAC"/>
    <property type="match status" value="1"/>
</dbReference>
<dbReference type="PANTHER" id="PTHR11019:SF199">
    <property type="entry name" value="HTH-TYPE TRANSCRIPTIONAL REGULATOR NIMR"/>
    <property type="match status" value="1"/>
</dbReference>
<dbReference type="SUPFAM" id="SSF51182">
    <property type="entry name" value="RmlC-like cupins"/>
    <property type="match status" value="1"/>
</dbReference>
<evidence type="ECO:0000256" key="2">
    <source>
        <dbReference type="ARBA" id="ARBA00023125"/>
    </source>
</evidence>
<evidence type="ECO:0000256" key="4">
    <source>
        <dbReference type="ARBA" id="ARBA00023163"/>
    </source>
</evidence>
<dbReference type="GeneID" id="99728438"/>
<dbReference type="Gene3D" id="1.10.10.60">
    <property type="entry name" value="Homeodomain-like"/>
    <property type="match status" value="2"/>
</dbReference>
<dbReference type="InterPro" id="IPR009057">
    <property type="entry name" value="Homeodomain-like_sf"/>
</dbReference>
<keyword evidence="3" id="KW-0010">Activator</keyword>
<keyword evidence="2" id="KW-0238">DNA-binding</keyword>
<organism evidence="6 7">
    <name type="scientific">Achromobacter marplatensis</name>
    <dbReference type="NCBI Taxonomy" id="470868"/>
    <lineage>
        <taxon>Bacteria</taxon>
        <taxon>Pseudomonadati</taxon>
        <taxon>Pseudomonadota</taxon>
        <taxon>Betaproteobacteria</taxon>
        <taxon>Burkholderiales</taxon>
        <taxon>Alcaligenaceae</taxon>
        <taxon>Achromobacter</taxon>
    </lineage>
</organism>
<protein>
    <submittedName>
        <fullName evidence="6">AraC family transcriptional regulator</fullName>
    </submittedName>
</protein>